<comment type="similarity">
    <text evidence="1">Belongs to the YciI family.</text>
</comment>
<evidence type="ECO:0000313" key="3">
    <source>
        <dbReference type="EMBL" id="EGF93486.1"/>
    </source>
</evidence>
<dbReference type="InterPro" id="IPR005545">
    <property type="entry name" value="YCII"/>
</dbReference>
<keyword evidence="4" id="KW-1185">Reference proteome</keyword>
<organism evidence="3 4">
    <name type="scientific">Asticcacaulis biprosthecium C19</name>
    <dbReference type="NCBI Taxonomy" id="715226"/>
    <lineage>
        <taxon>Bacteria</taxon>
        <taxon>Pseudomonadati</taxon>
        <taxon>Pseudomonadota</taxon>
        <taxon>Alphaproteobacteria</taxon>
        <taxon>Caulobacterales</taxon>
        <taxon>Caulobacteraceae</taxon>
        <taxon>Asticcacaulis</taxon>
    </lineage>
</organism>
<gene>
    <name evidence="3" type="ORF">ABI_19260</name>
</gene>
<feature type="domain" description="YCII-related" evidence="2">
    <location>
        <begin position="1"/>
        <end position="114"/>
    </location>
</feature>
<dbReference type="Gene3D" id="3.30.70.1060">
    <property type="entry name" value="Dimeric alpha+beta barrel"/>
    <property type="match status" value="1"/>
</dbReference>
<name>F4QLI8_9CAUL</name>
<dbReference type="OrthoDB" id="9807535at2"/>
<evidence type="ECO:0000313" key="4">
    <source>
        <dbReference type="Proteomes" id="UP000006512"/>
    </source>
</evidence>
<reference evidence="4" key="1">
    <citation type="submission" date="2011-03" db="EMBL/GenBank/DDBJ databases">
        <title>Draft genome sequence of Brevundimonas diminuta.</title>
        <authorList>
            <person name="Brown P.J.B."/>
            <person name="Buechlein A."/>
            <person name="Hemmerich C."/>
            <person name="Brun Y.V."/>
        </authorList>
    </citation>
    <scope>NUCLEOTIDE SEQUENCE [LARGE SCALE GENOMIC DNA]</scope>
    <source>
        <strain evidence="4">C19</strain>
    </source>
</reference>
<protein>
    <submittedName>
        <fullName evidence="3">YCII-related domain protein</fullName>
    </submittedName>
</protein>
<dbReference type="Pfam" id="PF03795">
    <property type="entry name" value="YCII"/>
    <property type="match status" value="1"/>
</dbReference>
<dbReference type="AlphaFoldDB" id="F4QLI8"/>
<dbReference type="InterPro" id="IPR011008">
    <property type="entry name" value="Dimeric_a/b-barrel"/>
</dbReference>
<sequence length="120" mass="12716">MQYALIISETPEGFADRTNAQAGEYWGGWTAYSRAIVESGIFAGGAGLEPPETAARVVFDGASKTVQDGPYPDARERLGGFFLVEVDSLDDALAWAKRCPITKGGSVEVRPVLPTPPQAG</sequence>
<evidence type="ECO:0000259" key="2">
    <source>
        <dbReference type="Pfam" id="PF03795"/>
    </source>
</evidence>
<dbReference type="EMBL" id="GL883077">
    <property type="protein sequence ID" value="EGF93486.1"/>
    <property type="molecule type" value="Genomic_DNA"/>
</dbReference>
<dbReference type="SUPFAM" id="SSF54909">
    <property type="entry name" value="Dimeric alpha+beta barrel"/>
    <property type="match status" value="1"/>
</dbReference>
<dbReference type="STRING" id="715226.ABI_19260"/>
<evidence type="ECO:0000256" key="1">
    <source>
        <dbReference type="ARBA" id="ARBA00007689"/>
    </source>
</evidence>
<dbReference type="HOGENOM" id="CLU_130902_2_1_5"/>
<dbReference type="PANTHER" id="PTHR35174">
    <property type="entry name" value="BLL7171 PROTEIN-RELATED"/>
    <property type="match status" value="1"/>
</dbReference>
<dbReference type="eggNOG" id="COG3795">
    <property type="taxonomic scope" value="Bacteria"/>
</dbReference>
<dbReference type="PANTHER" id="PTHR35174:SF3">
    <property type="entry name" value="BLL7171 PROTEIN"/>
    <property type="match status" value="1"/>
</dbReference>
<dbReference type="Proteomes" id="UP000006512">
    <property type="component" value="Unassembled WGS sequence"/>
</dbReference>
<proteinExistence type="inferred from homology"/>
<dbReference type="RefSeq" id="WP_006272683.1">
    <property type="nucleotide sequence ID" value="NZ_GL883077.1"/>
</dbReference>
<accession>F4QLI8</accession>